<dbReference type="Gene3D" id="3.40.50.300">
    <property type="entry name" value="P-loop containing nucleotide triphosphate hydrolases"/>
    <property type="match status" value="2"/>
</dbReference>
<dbReference type="GO" id="GO:0016887">
    <property type="term" value="F:ATP hydrolysis activity"/>
    <property type="evidence" value="ECO:0007669"/>
    <property type="project" value="InterPro"/>
</dbReference>
<dbReference type="Pfam" id="PF13476">
    <property type="entry name" value="AAA_23"/>
    <property type="match status" value="1"/>
</dbReference>
<accession>A0A2K1PAK0</accession>
<evidence type="ECO:0000256" key="1">
    <source>
        <dbReference type="SAM" id="Coils"/>
    </source>
</evidence>
<comment type="caution">
    <text evidence="3">The sequence shown here is derived from an EMBL/GenBank/DDBJ whole genome shotgun (WGS) entry which is preliminary data.</text>
</comment>
<name>A0A2K1PAK0_9BACT</name>
<feature type="coiled-coil region" evidence="1">
    <location>
        <begin position="203"/>
        <end position="430"/>
    </location>
</feature>
<evidence type="ECO:0000313" key="4">
    <source>
        <dbReference type="Proteomes" id="UP000236604"/>
    </source>
</evidence>
<gene>
    <name evidence="3" type="ORF">X927_05015</name>
</gene>
<dbReference type="InterPro" id="IPR027417">
    <property type="entry name" value="P-loop_NTPase"/>
</dbReference>
<feature type="coiled-coil region" evidence="1">
    <location>
        <begin position="722"/>
        <end position="869"/>
    </location>
</feature>
<feature type="coiled-coil region" evidence="1">
    <location>
        <begin position="469"/>
        <end position="496"/>
    </location>
</feature>
<sequence length="1044" mass="122523">MKPIKLKFQAFGPFLEEQEINFNKLRNDTLFLITGPTGAGKTTIFDAICYALYGNGSMGERGDAIARSHFADEKTDTYVEFEFQFKDKIIEISRTPSYERSKKDGEGTTKQNSQASIKIYQNGQLILHETGVKKVNSKVEEYLGLNYEQFKQIVMIPQGEFRKFITANSNERAEIFKKIFDISIYERFEQKIDEIFKNIEKGLKAQQQRIKNILETINLESEEYNQLLKEENIDPENLIDQLTKEIRKREIYKEETEKQKSQKQDKLQKLNTDLENIKKANELIEKKETLKKEIEELQQNSEYIQEKEELLNRLKKAKEILPYEERYIEYLKELNEKKNQLKNQQSILDKSMEEKQRIDEKLPEIEKQYQKISAVEKEIEDLNQKLDKYVEYKNLIKEFNTKKKLYDEKVRETQEKDEKLSKAQKKLEQNEKYISENEDINVEILKNEISTNEKLLYAANELSKKYSELVVLHKDYQKVKKEKEEMEIEIQYLREEQSKKTTDFIKSQAYHLASNLKEGEPCPVCGSIFHPSPAKSSGKLITEKDLEEINQKLNEKEKKKVTILKNYEDVSTKYSQEVSLFKSEYKRICEELQIPQKSQNIHTHIQNLIKMLKDRLDQQKQEYEEKIKIYNKVKSLKNDNKKIKEEIRELEEQREKLRKIIDESKSEIIEVATKITNLKEQLEDKTENGIISEIQEKRKFIQGIKNTYEQKREEANRIAEIINSSKGTIKTLTEDIIKLEDQVKNAEQKFDQMIEKMGFENQQEYQRIKEQINLIESLEDEVQKYKEELKNKQTLLIDLEESTKNLKIIDETPLNNEIVQLQKEIEELIKNETNLEYEIKQLKATKTNLETIIKEIEKQEKEYSNIKNLRDVSKGDNNTRISLSKYVLAYYFEEILSQANLRLNKLTDGRYQLHRSSKVLDARKSEGLEIMVFDIYTGKEREIKTLSGGESFKAALALALGLADVVQTQSGGISLDTIFIDEGFGSLDTNSLDSAIEVLTELNSSGRMVGIISHVSELKERINSKIEVIPGKNGSYIQTRFSFF</sequence>
<dbReference type="Pfam" id="PF13558">
    <property type="entry name" value="SbcC_Walker_B"/>
    <property type="match status" value="1"/>
</dbReference>
<dbReference type="AlphaFoldDB" id="A0A2K1PAK0"/>
<reference evidence="3 4" key="1">
    <citation type="submission" date="2013-12" db="EMBL/GenBank/DDBJ databases">
        <title>Comparative genomics of Petrotoga isolates.</title>
        <authorList>
            <person name="Nesbo C.L."/>
            <person name="Charchuk R."/>
            <person name="Chow K."/>
        </authorList>
    </citation>
    <scope>NUCLEOTIDE SEQUENCE [LARGE SCALE GENOMIC DNA]</scope>
    <source>
        <strain evidence="3 4">DSM 14811</strain>
    </source>
</reference>
<proteinExistence type="predicted"/>
<dbReference type="EMBL" id="AZRN01000014">
    <property type="protein sequence ID" value="PNR99809.1"/>
    <property type="molecule type" value="Genomic_DNA"/>
</dbReference>
<dbReference type="PANTHER" id="PTHR32114">
    <property type="entry name" value="ABC TRANSPORTER ABCH.3"/>
    <property type="match status" value="1"/>
</dbReference>
<organism evidence="3 4">
    <name type="scientific">Petrotoga mexicana DSM 14811</name>
    <dbReference type="NCBI Taxonomy" id="1122954"/>
    <lineage>
        <taxon>Bacteria</taxon>
        <taxon>Thermotogati</taxon>
        <taxon>Thermotogota</taxon>
        <taxon>Thermotogae</taxon>
        <taxon>Petrotogales</taxon>
        <taxon>Petrotogaceae</taxon>
        <taxon>Petrotoga</taxon>
    </lineage>
</organism>
<dbReference type="PANTHER" id="PTHR32114:SF2">
    <property type="entry name" value="ABC TRANSPORTER ABCH.3"/>
    <property type="match status" value="1"/>
</dbReference>
<feature type="coiled-coil region" evidence="1">
    <location>
        <begin position="602"/>
        <end position="688"/>
    </location>
</feature>
<dbReference type="SUPFAM" id="SSF52540">
    <property type="entry name" value="P-loop containing nucleoside triphosphate hydrolases"/>
    <property type="match status" value="2"/>
</dbReference>
<dbReference type="GO" id="GO:0006302">
    <property type="term" value="P:double-strand break repair"/>
    <property type="evidence" value="ECO:0007669"/>
    <property type="project" value="InterPro"/>
</dbReference>
<dbReference type="InterPro" id="IPR038729">
    <property type="entry name" value="Rad50/SbcC_AAA"/>
</dbReference>
<keyword evidence="1" id="KW-0175">Coiled coil</keyword>
<protein>
    <recommendedName>
        <fullName evidence="2">Rad50/SbcC-type AAA domain-containing protein</fullName>
    </recommendedName>
</protein>
<feature type="coiled-coil region" evidence="1">
    <location>
        <begin position="539"/>
        <end position="566"/>
    </location>
</feature>
<feature type="domain" description="Rad50/SbcC-type AAA" evidence="2">
    <location>
        <begin position="5"/>
        <end position="217"/>
    </location>
</feature>
<evidence type="ECO:0000259" key="2">
    <source>
        <dbReference type="Pfam" id="PF13476"/>
    </source>
</evidence>
<keyword evidence="4" id="KW-1185">Reference proteome</keyword>
<dbReference type="RefSeq" id="WP_103076973.1">
    <property type="nucleotide sequence ID" value="NZ_AZRN01000014.1"/>
</dbReference>
<evidence type="ECO:0000313" key="3">
    <source>
        <dbReference type="EMBL" id="PNR99809.1"/>
    </source>
</evidence>
<dbReference type="Proteomes" id="UP000236604">
    <property type="component" value="Unassembled WGS sequence"/>
</dbReference>